<name>A0A085MLE2_9BILA</name>
<reference evidence="1 2" key="1">
    <citation type="journal article" date="2014" name="Nat. Genet.">
        <title>Genome and transcriptome of the porcine whipworm Trichuris suis.</title>
        <authorList>
            <person name="Jex A.R."/>
            <person name="Nejsum P."/>
            <person name="Schwarz E.M."/>
            <person name="Hu L."/>
            <person name="Young N.D."/>
            <person name="Hall R.S."/>
            <person name="Korhonen P.K."/>
            <person name="Liao S."/>
            <person name="Thamsborg S."/>
            <person name="Xia J."/>
            <person name="Xu P."/>
            <person name="Wang S."/>
            <person name="Scheerlinck J.P."/>
            <person name="Hofmann A."/>
            <person name="Sternberg P.W."/>
            <person name="Wang J."/>
            <person name="Gasser R.B."/>
        </authorList>
    </citation>
    <scope>NUCLEOTIDE SEQUENCE [LARGE SCALE GENOMIC DNA]</scope>
    <source>
        <strain evidence="1">DCEP-RM93M</strain>
    </source>
</reference>
<evidence type="ECO:0000313" key="1">
    <source>
        <dbReference type="EMBL" id="KFD58038.1"/>
    </source>
</evidence>
<sequence length="79" mass="9334">MTLDQLYEHWSHGLLLTFLSTTSKKWPYVEDGTFVIPLILMERQTYDHQIHYQESKYGKMGKKVPNKLDGYVCNYSTES</sequence>
<keyword evidence="2" id="KW-1185">Reference proteome</keyword>
<proteinExistence type="predicted"/>
<dbReference type="AlphaFoldDB" id="A0A085MLE2"/>
<gene>
    <name evidence="1" type="ORF">M513_01271</name>
</gene>
<dbReference type="EMBL" id="KL363186">
    <property type="protein sequence ID" value="KFD58038.1"/>
    <property type="molecule type" value="Genomic_DNA"/>
</dbReference>
<accession>A0A085MLE2</accession>
<dbReference type="Proteomes" id="UP000030764">
    <property type="component" value="Unassembled WGS sequence"/>
</dbReference>
<organism evidence="1 2">
    <name type="scientific">Trichuris suis</name>
    <name type="common">pig whipworm</name>
    <dbReference type="NCBI Taxonomy" id="68888"/>
    <lineage>
        <taxon>Eukaryota</taxon>
        <taxon>Metazoa</taxon>
        <taxon>Ecdysozoa</taxon>
        <taxon>Nematoda</taxon>
        <taxon>Enoplea</taxon>
        <taxon>Dorylaimia</taxon>
        <taxon>Trichinellida</taxon>
        <taxon>Trichuridae</taxon>
        <taxon>Trichuris</taxon>
    </lineage>
</organism>
<evidence type="ECO:0000313" key="2">
    <source>
        <dbReference type="Proteomes" id="UP000030764"/>
    </source>
</evidence>
<protein>
    <submittedName>
        <fullName evidence="1">Uncharacterized protein</fullName>
    </submittedName>
</protein>